<dbReference type="RefSeq" id="WP_218253521.1">
    <property type="nucleotide sequence ID" value="NZ_JABXWD010000378.1"/>
</dbReference>
<evidence type="ECO:0000256" key="5">
    <source>
        <dbReference type="SAM" id="SignalP"/>
    </source>
</evidence>
<dbReference type="PANTHER" id="PTHR10680">
    <property type="entry name" value="PEPTIDYL-GLYCINE ALPHA-AMIDATING MONOOXYGENASE"/>
    <property type="match status" value="1"/>
</dbReference>
<feature type="non-terminal residue" evidence="7">
    <location>
        <position position="493"/>
    </location>
</feature>
<dbReference type="CDD" id="cd00063">
    <property type="entry name" value="FN3"/>
    <property type="match status" value="1"/>
</dbReference>
<sequence>MRNKAMFNAIAIFIMISFFLAGSAAAGTYTFYTKWGGSGNKDAQFAAPIDVAADMTGNVYVVDKDNHRIQKFTKDGQFVSSWGSFGTGNGQFSSPFGIAVDAAGDVYVADTGNDRIQVFNSTGTFITAWGSSGTGNGQFSSPHRIAVGAVGTAPTDVYVTDTANNRVQRFSTRGGFLGAWGSSGSGDGQFSTPKGIAVDTAGNVYVVDYDNSRIQKFSSTGAFITKWGNNSPTDGNFNVPYGVTVDRAGNVYVADYGNNRIQQFNSTGTFIAKWGSAGLEDGQFDSAAGISIDASNDVYVADEKNNRIQKFTTSAVALPIPMGFAITQIDGGLRLNWNAVVGANTYVIYWGEDLASVNETNNSGAFTTNNTSYDHTGLKNGSTYYYRIKSSNGTTTSSISGVISMTYQVNTLNVTLAGTGTGTVTASSGILTWTGKSGTATYTSGTVVTLTATPTTGSVFSSWTGCDTVSANQCTVTMNAAKNVTATFAVQQG</sequence>
<dbReference type="InterPro" id="IPR044060">
    <property type="entry name" value="Bacterial_rp_domain"/>
</dbReference>
<dbReference type="PANTHER" id="PTHR10680:SF28">
    <property type="entry name" value="SMP-30_GLUCONOLACTONASE_LRE-LIKE REGION DOMAIN-CONTAINING PROTEIN"/>
    <property type="match status" value="1"/>
</dbReference>
<keyword evidence="1 5" id="KW-0732">Signal</keyword>
<evidence type="ECO:0000256" key="2">
    <source>
        <dbReference type="ARBA" id="ARBA00022737"/>
    </source>
</evidence>
<evidence type="ECO:0000256" key="3">
    <source>
        <dbReference type="ARBA" id="ARBA00023180"/>
    </source>
</evidence>
<dbReference type="Proteomes" id="UP001196980">
    <property type="component" value="Unassembled WGS sequence"/>
</dbReference>
<feature type="domain" description="Bacterial repeat" evidence="6">
    <location>
        <begin position="414"/>
        <end position="490"/>
    </location>
</feature>
<accession>A0ABS6S2U0</accession>
<comment type="caution">
    <text evidence="7">The sequence shown here is derived from an EMBL/GenBank/DDBJ whole genome shotgun (WGS) entry which is preliminary data.</text>
</comment>
<dbReference type="InterPro" id="IPR003961">
    <property type="entry name" value="FN3_dom"/>
</dbReference>
<dbReference type="InterPro" id="IPR001258">
    <property type="entry name" value="NHL_repeat"/>
</dbReference>
<feature type="repeat" description="NHL" evidence="4">
    <location>
        <begin position="280"/>
        <end position="314"/>
    </location>
</feature>
<evidence type="ECO:0000259" key="6">
    <source>
        <dbReference type="Pfam" id="PF18998"/>
    </source>
</evidence>
<evidence type="ECO:0000256" key="4">
    <source>
        <dbReference type="PROSITE-ProRule" id="PRU00504"/>
    </source>
</evidence>
<dbReference type="Pfam" id="PF18998">
    <property type="entry name" value="Flg_new_2"/>
    <property type="match status" value="1"/>
</dbReference>
<feature type="repeat" description="NHL" evidence="4">
    <location>
        <begin position="228"/>
        <end position="267"/>
    </location>
</feature>
<gene>
    <name evidence="7" type="ORF">HWQ67_15090</name>
</gene>
<keyword evidence="3" id="KW-0325">Glycoprotein</keyword>
<dbReference type="Pfam" id="PF01436">
    <property type="entry name" value="NHL"/>
    <property type="match status" value="5"/>
</dbReference>
<feature type="signal peptide" evidence="5">
    <location>
        <begin position="1"/>
        <end position="26"/>
    </location>
</feature>
<dbReference type="PROSITE" id="PS51125">
    <property type="entry name" value="NHL"/>
    <property type="match status" value="6"/>
</dbReference>
<evidence type="ECO:0000256" key="1">
    <source>
        <dbReference type="ARBA" id="ARBA00022729"/>
    </source>
</evidence>
<reference evidence="7 8" key="1">
    <citation type="journal article" date="2020" name="J Geophys Res Biogeosci">
        <title>Magnetotaxis as an Adaptation to Enable Bacterial Shuttling of Microbial Sulfur and Sulfur Cycling Across Aquatic Oxic#Anoxic Interfaces.</title>
        <authorList>
            <person name="Li J."/>
            <person name="Liu P."/>
            <person name="Wang J."/>
            <person name="Roberts A.P."/>
            <person name="Pan Y."/>
        </authorList>
    </citation>
    <scope>NUCLEOTIDE SEQUENCE [LARGE SCALE GENOMIC DNA]</scope>
    <source>
        <strain evidence="7 8">MYR-1_YQ</strain>
    </source>
</reference>
<feature type="repeat" description="NHL" evidence="4">
    <location>
        <begin position="36"/>
        <end position="75"/>
    </location>
</feature>
<keyword evidence="8" id="KW-1185">Reference proteome</keyword>
<dbReference type="EMBL" id="JABXWD010000378">
    <property type="protein sequence ID" value="MBV6342910.1"/>
    <property type="molecule type" value="Genomic_DNA"/>
</dbReference>
<dbReference type="CDD" id="cd14955">
    <property type="entry name" value="NHL_like_4"/>
    <property type="match status" value="1"/>
</dbReference>
<name>A0ABS6S2U0_9BACT</name>
<protein>
    <recommendedName>
        <fullName evidence="6">Bacterial repeat domain-containing protein</fullName>
    </recommendedName>
</protein>
<evidence type="ECO:0000313" key="7">
    <source>
        <dbReference type="EMBL" id="MBV6342910.1"/>
    </source>
</evidence>
<organism evidence="7 8">
    <name type="scientific">Candidatus Magnetobacterium casense</name>
    <dbReference type="NCBI Taxonomy" id="1455061"/>
    <lineage>
        <taxon>Bacteria</taxon>
        <taxon>Pseudomonadati</taxon>
        <taxon>Nitrospirota</taxon>
        <taxon>Thermodesulfovibrionia</taxon>
        <taxon>Thermodesulfovibrionales</taxon>
        <taxon>Candidatus Magnetobacteriaceae</taxon>
        <taxon>Candidatus Magnetobacterium</taxon>
    </lineage>
</organism>
<feature type="repeat" description="NHL" evidence="4">
    <location>
        <begin position="130"/>
        <end position="173"/>
    </location>
</feature>
<feature type="repeat" description="NHL" evidence="4">
    <location>
        <begin position="181"/>
        <end position="220"/>
    </location>
</feature>
<evidence type="ECO:0000313" key="8">
    <source>
        <dbReference type="Proteomes" id="UP001196980"/>
    </source>
</evidence>
<proteinExistence type="predicted"/>
<feature type="repeat" description="NHL" evidence="4">
    <location>
        <begin position="83"/>
        <end position="122"/>
    </location>
</feature>
<feature type="chain" id="PRO_5047173352" description="Bacterial repeat domain-containing protein" evidence="5">
    <location>
        <begin position="27"/>
        <end position="493"/>
    </location>
</feature>
<keyword evidence="2" id="KW-0677">Repeat</keyword>